<comment type="caution">
    <text evidence="1">The sequence shown here is derived from an EMBL/GenBank/DDBJ whole genome shotgun (WGS) entry which is preliminary data.</text>
</comment>
<proteinExistence type="predicted"/>
<name>A0ABW6REB8_9ACTN</name>
<reference evidence="1 2" key="1">
    <citation type="submission" date="2024-10" db="EMBL/GenBank/DDBJ databases">
        <title>The Natural Products Discovery Center: Release of the First 8490 Sequenced Strains for Exploring Actinobacteria Biosynthetic Diversity.</title>
        <authorList>
            <person name="Kalkreuter E."/>
            <person name="Kautsar S.A."/>
            <person name="Yang D."/>
            <person name="Bader C.D."/>
            <person name="Teijaro C.N."/>
            <person name="Fluegel L."/>
            <person name="Davis C.M."/>
            <person name="Simpson J.R."/>
            <person name="Lauterbach L."/>
            <person name="Steele A.D."/>
            <person name="Gui C."/>
            <person name="Meng S."/>
            <person name="Li G."/>
            <person name="Viehrig K."/>
            <person name="Ye F."/>
            <person name="Su P."/>
            <person name="Kiefer A.F."/>
            <person name="Nichols A."/>
            <person name="Cepeda A.J."/>
            <person name="Yan W."/>
            <person name="Fan B."/>
            <person name="Jiang Y."/>
            <person name="Adhikari A."/>
            <person name="Zheng C.-J."/>
            <person name="Schuster L."/>
            <person name="Cowan T.M."/>
            <person name="Smanski M.J."/>
            <person name="Chevrette M.G."/>
            <person name="De Carvalho L.P.S."/>
            <person name="Shen B."/>
        </authorList>
    </citation>
    <scope>NUCLEOTIDE SEQUENCE [LARGE SCALE GENOMIC DNA]</scope>
    <source>
        <strain evidence="1 2">NPDC003029</strain>
    </source>
</reference>
<evidence type="ECO:0000313" key="1">
    <source>
        <dbReference type="EMBL" id="MFF3339880.1"/>
    </source>
</evidence>
<keyword evidence="2" id="KW-1185">Reference proteome</keyword>
<dbReference type="EMBL" id="JBIAPK010000004">
    <property type="protein sequence ID" value="MFF3339880.1"/>
    <property type="molecule type" value="Genomic_DNA"/>
</dbReference>
<dbReference type="RefSeq" id="WP_355724973.1">
    <property type="nucleotide sequence ID" value="NZ_JBEXNP010000019.1"/>
</dbReference>
<evidence type="ECO:0000313" key="2">
    <source>
        <dbReference type="Proteomes" id="UP001601976"/>
    </source>
</evidence>
<dbReference type="Pfam" id="PF11338">
    <property type="entry name" value="DUF3140"/>
    <property type="match status" value="1"/>
</dbReference>
<organism evidence="1 2">
    <name type="scientific">Streptomyces flavidovirens</name>
    <dbReference type="NCBI Taxonomy" id="67298"/>
    <lineage>
        <taxon>Bacteria</taxon>
        <taxon>Bacillati</taxon>
        <taxon>Actinomycetota</taxon>
        <taxon>Actinomycetes</taxon>
        <taxon>Kitasatosporales</taxon>
        <taxon>Streptomycetaceae</taxon>
        <taxon>Streptomyces</taxon>
    </lineage>
</organism>
<dbReference type="InterPro" id="IPR021487">
    <property type="entry name" value="DUF3140"/>
</dbReference>
<dbReference type="PANTHER" id="PTHR40630">
    <property type="entry name" value="POSSIBLE DNA-BINDING PROTEIN"/>
    <property type="match status" value="1"/>
</dbReference>
<protein>
    <submittedName>
        <fullName evidence="1">DUF3140 domain-containing protein</fullName>
    </submittedName>
</protein>
<dbReference type="PANTHER" id="PTHR40630:SF1">
    <property type="entry name" value="DNA-BINDING PROTEIN"/>
    <property type="match status" value="1"/>
</dbReference>
<sequence>MDGITALELDALWDDFHRVVNMTSQELSTWLRTSGAAENSEPLPERAGTETGRQVLAVLGKRRTDLTEDDVTVMRQVVETVSAQRRTDLEPAPGDSVWRHRLMALGHDPLKPS</sequence>
<gene>
    <name evidence="1" type="ORF">ACFYWW_14270</name>
</gene>
<dbReference type="Proteomes" id="UP001601976">
    <property type="component" value="Unassembled WGS sequence"/>
</dbReference>
<accession>A0ABW6REB8</accession>